<sequence>MPPRSSLTSSFSITDSNNEVVCPFAIKMAQAVARDALPLCFILPTCPASVLELPMLRLPAMYRHVSPLTSHIPQVGKHIPVAQCNGTDLILNA</sequence>
<dbReference type="EMBL" id="PVEM01000001">
    <property type="protein sequence ID" value="PTD11518.1"/>
    <property type="molecule type" value="Genomic_DNA"/>
</dbReference>
<protein>
    <submittedName>
        <fullName evidence="1">Uncharacterized protein</fullName>
    </submittedName>
</protein>
<keyword evidence="2" id="KW-1185">Reference proteome</keyword>
<name>A0A2T4H6U1_FUSCU</name>
<dbReference type="Proteomes" id="UP000241587">
    <property type="component" value="Unassembled WGS sequence"/>
</dbReference>
<comment type="caution">
    <text evidence="1">The sequence shown here is derived from an EMBL/GenBank/DDBJ whole genome shotgun (WGS) entry which is preliminary data.</text>
</comment>
<dbReference type="AlphaFoldDB" id="A0A2T4H6U1"/>
<evidence type="ECO:0000313" key="1">
    <source>
        <dbReference type="EMBL" id="PTD11518.1"/>
    </source>
</evidence>
<accession>A0A2T4H6U1</accession>
<evidence type="ECO:0000313" key="2">
    <source>
        <dbReference type="Proteomes" id="UP000241587"/>
    </source>
</evidence>
<reference evidence="1 2" key="1">
    <citation type="submission" date="2018-02" db="EMBL/GenBank/DDBJ databases">
        <title>Fusarium culmorum secondary metabolites in fungal-bacterial-plant interactions.</title>
        <authorList>
            <person name="Schmidt R."/>
        </authorList>
    </citation>
    <scope>NUCLEOTIDE SEQUENCE [LARGE SCALE GENOMIC DNA]</scope>
    <source>
        <strain evidence="1 2">PV</strain>
    </source>
</reference>
<gene>
    <name evidence="1" type="ORF">FCULG_00003072</name>
</gene>
<organism evidence="1 2">
    <name type="scientific">Fusarium culmorum</name>
    <dbReference type="NCBI Taxonomy" id="5516"/>
    <lineage>
        <taxon>Eukaryota</taxon>
        <taxon>Fungi</taxon>
        <taxon>Dikarya</taxon>
        <taxon>Ascomycota</taxon>
        <taxon>Pezizomycotina</taxon>
        <taxon>Sordariomycetes</taxon>
        <taxon>Hypocreomycetidae</taxon>
        <taxon>Hypocreales</taxon>
        <taxon>Nectriaceae</taxon>
        <taxon>Fusarium</taxon>
    </lineage>
</organism>
<proteinExistence type="predicted"/>